<dbReference type="GeneID" id="20324157"/>
<evidence type="ECO:0000256" key="1">
    <source>
        <dbReference type="SAM" id="MobiDB-lite"/>
    </source>
</evidence>
<dbReference type="OrthoDB" id="10071111at2759"/>
<reference evidence="2 3" key="1">
    <citation type="submission" date="2013-11" db="EMBL/GenBank/DDBJ databases">
        <title>Opisthorchis viverrini - life in the bile duct.</title>
        <authorList>
            <person name="Young N.D."/>
            <person name="Nagarajan N."/>
            <person name="Lin S.J."/>
            <person name="Korhonen P.K."/>
            <person name="Jex A.R."/>
            <person name="Hall R.S."/>
            <person name="Safavi-Hemami H."/>
            <person name="Kaewkong W."/>
            <person name="Bertrand D."/>
            <person name="Gao S."/>
            <person name="Seet Q."/>
            <person name="Wongkham S."/>
            <person name="Teh B.T."/>
            <person name="Wongkham C."/>
            <person name="Intapan P.M."/>
            <person name="Maleewong W."/>
            <person name="Yang X."/>
            <person name="Hu M."/>
            <person name="Wang Z."/>
            <person name="Hofmann A."/>
            <person name="Sternberg P.W."/>
            <person name="Tan P."/>
            <person name="Wang J."/>
            <person name="Gasser R.B."/>
        </authorList>
    </citation>
    <scope>NUCLEOTIDE SEQUENCE [LARGE SCALE GENOMIC DNA]</scope>
</reference>
<feature type="region of interest" description="Disordered" evidence="1">
    <location>
        <begin position="20"/>
        <end position="46"/>
    </location>
</feature>
<dbReference type="Proteomes" id="UP000054324">
    <property type="component" value="Unassembled WGS sequence"/>
</dbReference>
<sequence length="391" mass="43865">MPSVVSEWVRTIGNLRTNAQITSPTTPRAGRETENWFTSPPLGQGEKQKTEIANQIRLNILTVLSTSGKKRSAVTPFRCLPTTLVEGSTRAGILPNCPNLDRGSREAEVAFELRTSRSSPQEKTLLGVYEEQCLLRKGVTPERFFLERERELTDRKVRGARSASHIPLSRLGEPRSIPTLVLPSCSMAVRHRKGVTPERLTYLPSPRKESGSKQGSILHLVRSNRYNQAHRARRPKWLEREFTDRKVRGSNPTSVSRLPLSRLGQPGSIPALVPPSVGMVARHRKGATTERLFIIFLINSTSSAGLLETKPAPEHVFRNETETKLEVLCGHDENVPCETLFKFSPFVKETTHKVAENSTTAYDRFRPSWGSSVRHSPRVTVNLMFHLNLLV</sequence>
<keyword evidence="3" id="KW-1185">Reference proteome</keyword>
<accession>A0A074ZEU3</accession>
<proteinExistence type="predicted"/>
<name>A0A074ZEU3_OPIVI</name>
<evidence type="ECO:0000313" key="2">
    <source>
        <dbReference type="EMBL" id="KER21750.1"/>
    </source>
</evidence>
<organism evidence="2 3">
    <name type="scientific">Opisthorchis viverrini</name>
    <name type="common">Southeast Asian liver fluke</name>
    <dbReference type="NCBI Taxonomy" id="6198"/>
    <lineage>
        <taxon>Eukaryota</taxon>
        <taxon>Metazoa</taxon>
        <taxon>Spiralia</taxon>
        <taxon>Lophotrochozoa</taxon>
        <taxon>Platyhelminthes</taxon>
        <taxon>Trematoda</taxon>
        <taxon>Digenea</taxon>
        <taxon>Opisthorchiida</taxon>
        <taxon>Opisthorchiata</taxon>
        <taxon>Opisthorchiidae</taxon>
        <taxon>Opisthorchis</taxon>
    </lineage>
</organism>
<dbReference type="CTD" id="20324157"/>
<dbReference type="STRING" id="6198.A0A074ZEU3"/>
<evidence type="ECO:0000313" key="3">
    <source>
        <dbReference type="Proteomes" id="UP000054324"/>
    </source>
</evidence>
<dbReference type="RefSeq" id="XP_009174490.1">
    <property type="nucleotide sequence ID" value="XM_009176226.1"/>
</dbReference>
<dbReference type="KEGG" id="ovi:T265_09989"/>
<dbReference type="EMBL" id="KL596943">
    <property type="protein sequence ID" value="KER21750.1"/>
    <property type="molecule type" value="Genomic_DNA"/>
</dbReference>
<gene>
    <name evidence="2" type="ORF">T265_09989</name>
</gene>
<protein>
    <submittedName>
        <fullName evidence="2">Uncharacterized protein</fullName>
    </submittedName>
</protein>
<dbReference type="AlphaFoldDB" id="A0A074ZEU3"/>